<gene>
    <name evidence="2" type="ORF">T4A_12928</name>
</gene>
<reference evidence="2 3" key="1">
    <citation type="submission" date="2015-01" db="EMBL/GenBank/DDBJ databases">
        <title>Evolution of Trichinella species and genotypes.</title>
        <authorList>
            <person name="Korhonen P.K."/>
            <person name="Edoardo P."/>
            <person name="Giuseppe L.R."/>
            <person name="Gasser R.B."/>
        </authorList>
    </citation>
    <scope>NUCLEOTIDE SEQUENCE [LARGE SCALE GENOMIC DNA]</scope>
    <source>
        <strain evidence="2">ISS13</strain>
    </source>
</reference>
<protein>
    <submittedName>
        <fullName evidence="2">Uncharacterized protein</fullName>
    </submittedName>
</protein>
<keyword evidence="1" id="KW-0472">Membrane</keyword>
<feature type="transmembrane region" description="Helical" evidence="1">
    <location>
        <begin position="53"/>
        <end position="72"/>
    </location>
</feature>
<evidence type="ECO:0000313" key="2">
    <source>
        <dbReference type="EMBL" id="KRY66162.1"/>
    </source>
</evidence>
<name>A0A0V1DYI9_TRIPS</name>
<sequence length="143" mass="17059">LVNCFFHHARDLPTRNKQNIRQLKIFITTSKTDNYYFTTTTTARKNYMLRLEAATYFYIVFVIVAVTQQSHVKSILNKRFLLKNVISQLWKEPKRYVMFDTGVAANKKGMAEEKREIVWWRDCQHSPVTCLLRRRRLKSLNVV</sequence>
<dbReference type="AlphaFoldDB" id="A0A0V1DYI9"/>
<dbReference type="EMBL" id="JYDR01000180">
    <property type="protein sequence ID" value="KRY66162.1"/>
    <property type="molecule type" value="Genomic_DNA"/>
</dbReference>
<organism evidence="2 3">
    <name type="scientific">Trichinella pseudospiralis</name>
    <name type="common">Parasitic roundworm</name>
    <dbReference type="NCBI Taxonomy" id="6337"/>
    <lineage>
        <taxon>Eukaryota</taxon>
        <taxon>Metazoa</taxon>
        <taxon>Ecdysozoa</taxon>
        <taxon>Nematoda</taxon>
        <taxon>Enoplea</taxon>
        <taxon>Dorylaimia</taxon>
        <taxon>Trichinellida</taxon>
        <taxon>Trichinellidae</taxon>
        <taxon>Trichinella</taxon>
    </lineage>
</organism>
<dbReference type="Proteomes" id="UP000054632">
    <property type="component" value="Unassembled WGS sequence"/>
</dbReference>
<proteinExistence type="predicted"/>
<accession>A0A0V1DYI9</accession>
<feature type="non-terminal residue" evidence="2">
    <location>
        <position position="1"/>
    </location>
</feature>
<keyword evidence="1" id="KW-1133">Transmembrane helix</keyword>
<comment type="caution">
    <text evidence="2">The sequence shown here is derived from an EMBL/GenBank/DDBJ whole genome shotgun (WGS) entry which is preliminary data.</text>
</comment>
<evidence type="ECO:0000313" key="3">
    <source>
        <dbReference type="Proteomes" id="UP000054632"/>
    </source>
</evidence>
<keyword evidence="1" id="KW-0812">Transmembrane</keyword>
<evidence type="ECO:0000256" key="1">
    <source>
        <dbReference type="SAM" id="Phobius"/>
    </source>
</evidence>